<comment type="domain">
    <text evidence="2">The N-terminal domain probably binds unfolded/aggregated proteins; the C-terminal domain interacts with ClpC.</text>
</comment>
<accession>A0ABS9GVZ3</accession>
<dbReference type="Pfam" id="PF05389">
    <property type="entry name" value="MecA"/>
    <property type="match status" value="1"/>
</dbReference>
<dbReference type="PANTHER" id="PTHR39161:SF1">
    <property type="entry name" value="ADAPTER PROTEIN MECA 1"/>
    <property type="match status" value="1"/>
</dbReference>
<dbReference type="RefSeq" id="WP_236331957.1">
    <property type="nucleotide sequence ID" value="NZ_JAKIJS010000001.1"/>
</dbReference>
<dbReference type="Proteomes" id="UP001649381">
    <property type="component" value="Unassembled WGS sequence"/>
</dbReference>
<comment type="similarity">
    <text evidence="1 2">Belongs to the MecA family.</text>
</comment>
<organism evidence="3 4">
    <name type="scientific">Pseudalkalibacillus berkeleyi</name>
    <dbReference type="NCBI Taxonomy" id="1069813"/>
    <lineage>
        <taxon>Bacteria</taxon>
        <taxon>Bacillati</taxon>
        <taxon>Bacillota</taxon>
        <taxon>Bacilli</taxon>
        <taxon>Bacillales</taxon>
        <taxon>Fictibacillaceae</taxon>
        <taxon>Pseudalkalibacillus</taxon>
    </lineage>
</organism>
<dbReference type="Gene3D" id="3.30.70.1950">
    <property type="match status" value="1"/>
</dbReference>
<dbReference type="NCBIfam" id="NF002644">
    <property type="entry name" value="PRK02315.1-5"/>
    <property type="match status" value="1"/>
</dbReference>
<evidence type="ECO:0000313" key="3">
    <source>
        <dbReference type="EMBL" id="MCF6136854.1"/>
    </source>
</evidence>
<dbReference type="PANTHER" id="PTHR39161">
    <property type="entry name" value="ADAPTER PROTEIN MECA"/>
    <property type="match status" value="1"/>
</dbReference>
<dbReference type="InterPro" id="IPR038471">
    <property type="entry name" value="MecA_C_sf"/>
</dbReference>
<keyword evidence="4" id="KW-1185">Reference proteome</keyword>
<dbReference type="HAMAP" id="MF_01124">
    <property type="entry name" value="MecA"/>
    <property type="match status" value="1"/>
</dbReference>
<gene>
    <name evidence="2 3" type="primary">mecA</name>
    <name evidence="3" type="ORF">L2716_03865</name>
</gene>
<comment type="caution">
    <text evidence="3">The sequence shown here is derived from an EMBL/GenBank/DDBJ whole genome shotgun (WGS) entry which is preliminary data.</text>
</comment>
<dbReference type="InterPro" id="IPR008681">
    <property type="entry name" value="Neg-reg_MecA"/>
</dbReference>
<evidence type="ECO:0000313" key="4">
    <source>
        <dbReference type="Proteomes" id="UP001649381"/>
    </source>
</evidence>
<protein>
    <recommendedName>
        <fullName evidence="2">Adapter protein MecA</fullName>
    </recommendedName>
</protein>
<evidence type="ECO:0000256" key="1">
    <source>
        <dbReference type="ARBA" id="ARBA00005397"/>
    </source>
</evidence>
<proteinExistence type="inferred from homology"/>
<dbReference type="PIRSF" id="PIRSF029008">
    <property type="entry name" value="MecA"/>
    <property type="match status" value="1"/>
</dbReference>
<comment type="function">
    <text evidence="2">Enables the recognition and targeting of unfolded and aggregated proteins to the ClpC protease or to other proteins involved in proteolysis.</text>
</comment>
<name>A0ABS9GVZ3_9BACL</name>
<dbReference type="EMBL" id="JAKIJS010000001">
    <property type="protein sequence ID" value="MCF6136854.1"/>
    <property type="molecule type" value="Genomic_DNA"/>
</dbReference>
<evidence type="ECO:0000256" key="2">
    <source>
        <dbReference type="HAMAP-Rule" id="MF_01124"/>
    </source>
</evidence>
<comment type="subunit">
    <text evidence="2">Homodimer.</text>
</comment>
<reference evidence="3 4" key="1">
    <citation type="submission" date="2022-01" db="EMBL/GenBank/DDBJ databases">
        <title>Alkalihalobacillus sp. EGI L200015, a novel bacterium isolated from a salt lake sediment.</title>
        <authorList>
            <person name="Gao L."/>
            <person name="Fang B.-Z."/>
            <person name="Li W.-J."/>
        </authorList>
    </citation>
    <scope>NUCLEOTIDE SEQUENCE [LARGE SCALE GENOMIC DNA]</scope>
    <source>
        <strain evidence="3 4">KCTC 12718</strain>
    </source>
</reference>
<sequence>MEIERVNEYTIKFFITYHDIETRGFDKEEIWQNRERGEELFWEMMDEAHQQEQFSLEGPLWIQVQALDKGLEILVTRASLSQDGSKLELPISEDKQVDVPVDDNIEKMLDHHFSADDDSDDATVEPEDGDFLSFMLRFSDIEDVISLSHSVVTNSFTDSLYHYEGKYYLYVTFYDSFSESEQDDVLSRMLEFGDETELTVHRIEEYGKVILSEDALGQMNNYFPEK</sequence>